<keyword evidence="5" id="KW-0809">Transit peptide</keyword>
<geneLocation type="plasmid" evidence="8 9">
    <name>pBN2</name>
</geneLocation>
<dbReference type="SUPFAM" id="SSF51905">
    <property type="entry name" value="FAD/NAD(P)-binding domain"/>
    <property type="match status" value="2"/>
</dbReference>
<comment type="cofactor">
    <cofactor evidence="1">
        <name>FAD</name>
        <dbReference type="ChEBI" id="CHEBI:57692"/>
    </cofactor>
</comment>
<dbReference type="InterPro" id="IPR036188">
    <property type="entry name" value="FAD/NAD-bd_sf"/>
</dbReference>
<dbReference type="GO" id="GO:0070224">
    <property type="term" value="F:sulfide:quinone oxidoreductase activity"/>
    <property type="evidence" value="ECO:0007669"/>
    <property type="project" value="TreeGrafter"/>
</dbReference>
<keyword evidence="6" id="KW-0560">Oxidoreductase</keyword>
<dbReference type="PANTHER" id="PTHR10632:SF2">
    <property type="entry name" value="SULFIDE:QUINONE OXIDOREDUCTASE, MITOCHONDRIAL"/>
    <property type="match status" value="1"/>
</dbReference>
<dbReference type="InterPro" id="IPR023753">
    <property type="entry name" value="FAD/NAD-binding_dom"/>
</dbReference>
<evidence type="ECO:0000256" key="3">
    <source>
        <dbReference type="ARBA" id="ARBA00022719"/>
    </source>
</evidence>
<sequence length="431" mass="47287">MKCQHEGAGALAEITDIRKHYSVVIVGGGAGGTSVAARLKKLDPDLEIAVIEPSEYHFYQPAWTLVGGGQFDIAKTRRPMRACLPAGVELIPGRVALFQPEQNAVMLEGGQSVGYKYLVVAAGIQLDWDAIEGLQETLGKNGVTSNYRFDLAPYTWECIQAFRGGTALFTQPPMPIKCAGAPQKILYLAADHFRKRKLAADIRFMTPGPSMFGVPFYAKALDKVMADYGATPCFGHRLVKVDGPGKTAFFEVGGADGSKSVQEIRFDLLHVVPPQSAPRFIRESPLADAAGWVEVDKNSLRHVRYPNILGLGDCTSTPNSKTAAAVKNQMPVVAANLMKALTGQGETLTYDGYASCPLTTSVGKVMLAEFCYDGVVTPSFPMDPRLPRGFYWWLKQSFLPWLYWNNVMKGKRWPLTHKRRDFPEAVPAIRP</sequence>
<gene>
    <name evidence="8" type="ORF">CJU94_38400</name>
</gene>
<dbReference type="EMBL" id="CP022992">
    <property type="protein sequence ID" value="ASW04009.1"/>
    <property type="molecule type" value="Genomic_DNA"/>
</dbReference>
<dbReference type="Gene3D" id="3.50.50.60">
    <property type="entry name" value="FAD/NAD(P)-binding domain"/>
    <property type="match status" value="2"/>
</dbReference>
<dbReference type="GO" id="GO:0071949">
    <property type="term" value="F:FAD binding"/>
    <property type="evidence" value="ECO:0007669"/>
    <property type="project" value="TreeGrafter"/>
</dbReference>
<dbReference type="Pfam" id="PF07992">
    <property type="entry name" value="Pyr_redox_2"/>
    <property type="match status" value="1"/>
</dbReference>
<evidence type="ECO:0000256" key="1">
    <source>
        <dbReference type="ARBA" id="ARBA00001974"/>
    </source>
</evidence>
<dbReference type="InterPro" id="IPR015904">
    <property type="entry name" value="Sulphide_quinone_reductase"/>
</dbReference>
<evidence type="ECO:0000259" key="7">
    <source>
        <dbReference type="Pfam" id="PF07992"/>
    </source>
</evidence>
<keyword evidence="8" id="KW-0614">Plasmid</keyword>
<accession>A0A248VYA2</accession>
<reference evidence="8 9" key="1">
    <citation type="submission" date="2017-08" db="EMBL/GenBank/DDBJ databases">
        <title>Identification and genetic characteristics of simultaneous BTEX- and naphthalene-degrading Paraburkholderia sp. BN5 isolated from petroleum-contaminated soil.</title>
        <authorList>
            <person name="Lee Y."/>
            <person name="Jeon C.O."/>
        </authorList>
    </citation>
    <scope>NUCLEOTIDE SEQUENCE [LARGE SCALE GENOMIC DNA]</scope>
    <source>
        <strain evidence="8 9">BN5</strain>
        <plasmid evidence="8 9">pBN2</plasmid>
    </source>
</reference>
<evidence type="ECO:0000256" key="6">
    <source>
        <dbReference type="ARBA" id="ARBA00023002"/>
    </source>
</evidence>
<dbReference type="OrthoDB" id="9802771at2"/>
<keyword evidence="2" id="KW-0285">Flavoprotein</keyword>
<dbReference type="PANTHER" id="PTHR10632">
    <property type="entry name" value="SULFIDE:QUINONE OXIDOREDUCTASE"/>
    <property type="match status" value="1"/>
</dbReference>
<dbReference type="KEGG" id="parb:CJU94_38400"/>
<dbReference type="FunFam" id="3.50.50.60:FF:000034">
    <property type="entry name" value="sulfide:quinone oxidoreductase, mitochondrial"/>
    <property type="match status" value="1"/>
</dbReference>
<dbReference type="GO" id="GO:0048038">
    <property type="term" value="F:quinone binding"/>
    <property type="evidence" value="ECO:0007669"/>
    <property type="project" value="UniProtKB-KW"/>
</dbReference>
<dbReference type="GO" id="GO:0070221">
    <property type="term" value="P:sulfide oxidation, using sulfide:quinone oxidoreductase"/>
    <property type="evidence" value="ECO:0007669"/>
    <property type="project" value="TreeGrafter"/>
</dbReference>
<organism evidence="8 9">
    <name type="scientific">Paraburkholderia aromaticivorans</name>
    <dbReference type="NCBI Taxonomy" id="2026199"/>
    <lineage>
        <taxon>Bacteria</taxon>
        <taxon>Pseudomonadati</taxon>
        <taxon>Pseudomonadota</taxon>
        <taxon>Betaproteobacteria</taxon>
        <taxon>Burkholderiales</taxon>
        <taxon>Burkholderiaceae</taxon>
        <taxon>Paraburkholderia</taxon>
    </lineage>
</organism>
<evidence type="ECO:0000313" key="9">
    <source>
        <dbReference type="Proteomes" id="UP000215158"/>
    </source>
</evidence>
<dbReference type="Proteomes" id="UP000215158">
    <property type="component" value="Plasmid pBN2"/>
</dbReference>
<evidence type="ECO:0000256" key="2">
    <source>
        <dbReference type="ARBA" id="ARBA00022630"/>
    </source>
</evidence>
<evidence type="ECO:0000313" key="8">
    <source>
        <dbReference type="EMBL" id="ASW04009.1"/>
    </source>
</evidence>
<protein>
    <submittedName>
        <fullName evidence="8">Pyridine nucleotide-disulfide oxidoreductase</fullName>
    </submittedName>
</protein>
<keyword evidence="4" id="KW-0274">FAD</keyword>
<feature type="domain" description="FAD/NAD(P)-binding" evidence="7">
    <location>
        <begin position="21"/>
        <end position="141"/>
    </location>
</feature>
<evidence type="ECO:0000256" key="5">
    <source>
        <dbReference type="ARBA" id="ARBA00022946"/>
    </source>
</evidence>
<name>A0A248VYA2_9BURK</name>
<keyword evidence="3" id="KW-0874">Quinone</keyword>
<dbReference type="AlphaFoldDB" id="A0A248VYA2"/>
<proteinExistence type="predicted"/>
<keyword evidence="9" id="KW-1185">Reference proteome</keyword>
<evidence type="ECO:0000256" key="4">
    <source>
        <dbReference type="ARBA" id="ARBA00022827"/>
    </source>
</evidence>